<proteinExistence type="inferred from homology"/>
<dbReference type="Pfam" id="PF00582">
    <property type="entry name" value="Usp"/>
    <property type="match status" value="1"/>
</dbReference>
<name>A0ABT1Y8M9_9FIRM</name>
<dbReference type="InterPro" id="IPR006015">
    <property type="entry name" value="Universal_stress_UspA"/>
</dbReference>
<dbReference type="CDD" id="cd00293">
    <property type="entry name" value="USP-like"/>
    <property type="match status" value="1"/>
</dbReference>
<feature type="domain" description="UspA" evidence="2">
    <location>
        <begin position="1"/>
        <end position="141"/>
    </location>
</feature>
<accession>A0ABT1Y8M9</accession>
<dbReference type="InterPro" id="IPR006016">
    <property type="entry name" value="UspA"/>
</dbReference>
<dbReference type="InterPro" id="IPR014729">
    <property type="entry name" value="Rossmann-like_a/b/a_fold"/>
</dbReference>
<evidence type="ECO:0000313" key="4">
    <source>
        <dbReference type="Proteomes" id="UP001524944"/>
    </source>
</evidence>
<dbReference type="EMBL" id="JANPWE010000012">
    <property type="protein sequence ID" value="MCR6546841.1"/>
    <property type="molecule type" value="Genomic_DNA"/>
</dbReference>
<reference evidence="3 4" key="1">
    <citation type="submission" date="2022-08" db="EMBL/GenBank/DDBJ databases">
        <title>Proteogenomics of the novel Dehalobacterium formicoaceticum strain EZ94 highlights a key role of methyltransferases during anaerobic dichloromethane degradation.</title>
        <authorList>
            <person name="Wasmund K."/>
        </authorList>
    </citation>
    <scope>NUCLEOTIDE SEQUENCE [LARGE SCALE GENOMIC DNA]</scope>
    <source>
        <strain evidence="3 4">EZ94</strain>
    </source>
</reference>
<gene>
    <name evidence="3" type="ORF">NVS47_15195</name>
</gene>
<evidence type="ECO:0000256" key="1">
    <source>
        <dbReference type="ARBA" id="ARBA00008791"/>
    </source>
</evidence>
<dbReference type="SUPFAM" id="SSF52402">
    <property type="entry name" value="Adenine nucleotide alpha hydrolases-like"/>
    <property type="match status" value="1"/>
</dbReference>
<comment type="similarity">
    <text evidence="1">Belongs to the universal stress protein A family.</text>
</comment>
<dbReference type="PRINTS" id="PR01438">
    <property type="entry name" value="UNVRSLSTRESS"/>
</dbReference>
<comment type="caution">
    <text evidence="3">The sequence shown here is derived from an EMBL/GenBank/DDBJ whole genome shotgun (WGS) entry which is preliminary data.</text>
</comment>
<evidence type="ECO:0000259" key="2">
    <source>
        <dbReference type="Pfam" id="PF00582"/>
    </source>
</evidence>
<protein>
    <submittedName>
        <fullName evidence="3">Universal stress protein</fullName>
    </submittedName>
</protein>
<dbReference type="Proteomes" id="UP001524944">
    <property type="component" value="Unassembled WGS sequence"/>
</dbReference>
<dbReference type="PANTHER" id="PTHR46268:SF6">
    <property type="entry name" value="UNIVERSAL STRESS PROTEIN UP12"/>
    <property type="match status" value="1"/>
</dbReference>
<evidence type="ECO:0000313" key="3">
    <source>
        <dbReference type="EMBL" id="MCR6546841.1"/>
    </source>
</evidence>
<dbReference type="Gene3D" id="3.40.50.620">
    <property type="entry name" value="HUPs"/>
    <property type="match status" value="1"/>
</dbReference>
<dbReference type="PANTHER" id="PTHR46268">
    <property type="entry name" value="STRESS RESPONSE PROTEIN NHAX"/>
    <property type="match status" value="1"/>
</dbReference>
<organism evidence="3 4">
    <name type="scientific">Dehalobacterium formicoaceticum</name>
    <dbReference type="NCBI Taxonomy" id="51515"/>
    <lineage>
        <taxon>Bacteria</taxon>
        <taxon>Bacillati</taxon>
        <taxon>Bacillota</taxon>
        <taxon>Clostridia</taxon>
        <taxon>Eubacteriales</taxon>
        <taxon>Peptococcaceae</taxon>
        <taxon>Dehalobacterium</taxon>
    </lineage>
</organism>
<keyword evidence="4" id="KW-1185">Reference proteome</keyword>
<dbReference type="RefSeq" id="WP_257914112.1">
    <property type="nucleotide sequence ID" value="NZ_JANPWE010000012.1"/>
</dbReference>
<sequence>MFEKIMVAIDGSAHSMKAVDASIELAKKGNGQVDIIYVTPVLAHYMRDSAQMIVALGKKLTEEANSIMEEATNKFKDSGVEYITTIKTGDAADVIIREAEEKGTQVIVMGSRGLGAISRFVIGSVSTKVLTHAPCSVFIIR</sequence>